<feature type="domain" description="Essential protein Yae1 N-terminal" evidence="1">
    <location>
        <begin position="31"/>
        <end position="69"/>
    </location>
</feature>
<proteinExistence type="predicted"/>
<dbReference type="InterPro" id="IPR019191">
    <property type="entry name" value="Essential_protein_Yae1_N"/>
</dbReference>
<organism evidence="2 3">
    <name type="scientific">Trichomalopsis sarcophagae</name>
    <dbReference type="NCBI Taxonomy" id="543379"/>
    <lineage>
        <taxon>Eukaryota</taxon>
        <taxon>Metazoa</taxon>
        <taxon>Ecdysozoa</taxon>
        <taxon>Arthropoda</taxon>
        <taxon>Hexapoda</taxon>
        <taxon>Insecta</taxon>
        <taxon>Pterygota</taxon>
        <taxon>Neoptera</taxon>
        <taxon>Endopterygota</taxon>
        <taxon>Hymenoptera</taxon>
        <taxon>Apocrita</taxon>
        <taxon>Proctotrupomorpha</taxon>
        <taxon>Chalcidoidea</taxon>
        <taxon>Pteromalidae</taxon>
        <taxon>Pteromalinae</taxon>
        <taxon>Trichomalopsis</taxon>
    </lineage>
</organism>
<accession>A0A232ETF8</accession>
<name>A0A232ETF8_9HYME</name>
<reference evidence="2 3" key="1">
    <citation type="journal article" date="2017" name="Curr. Biol.">
        <title>The Evolution of Venom by Co-option of Single-Copy Genes.</title>
        <authorList>
            <person name="Martinson E.O."/>
            <person name="Mrinalini"/>
            <person name="Kelkar Y.D."/>
            <person name="Chang C.H."/>
            <person name="Werren J.H."/>
        </authorList>
    </citation>
    <scope>NUCLEOTIDE SEQUENCE [LARGE SCALE GENOMIC DNA]</scope>
    <source>
        <strain evidence="2 3">Alberta</strain>
        <tissue evidence="2">Whole body</tissue>
    </source>
</reference>
<dbReference type="Pfam" id="PF09811">
    <property type="entry name" value="Yae1_N"/>
    <property type="match status" value="1"/>
</dbReference>
<keyword evidence="3" id="KW-1185">Reference proteome</keyword>
<dbReference type="OrthoDB" id="20086at2759"/>
<sequence>MENLTDHNDEDSLELASKTWNRVIDSASKTGFREGIKDGSMSVFQDGFDRGYKQAFRVTFLLGVYKGLANSMMKDVQLPLQIENILSKSKKGLCYLCEIESKGSTVAPDQSIDDIDNCQKDHPDKILQILKDYFDPLFQEQNIDLSLLDLHK</sequence>
<evidence type="ECO:0000313" key="3">
    <source>
        <dbReference type="Proteomes" id="UP000215335"/>
    </source>
</evidence>
<protein>
    <recommendedName>
        <fullName evidence="1">Essential protein Yae1 N-terminal domain-containing protein</fullName>
    </recommendedName>
</protein>
<comment type="caution">
    <text evidence="2">The sequence shown here is derived from an EMBL/GenBank/DDBJ whole genome shotgun (WGS) entry which is preliminary data.</text>
</comment>
<evidence type="ECO:0000313" key="2">
    <source>
        <dbReference type="EMBL" id="OXU21650.1"/>
    </source>
</evidence>
<dbReference type="AlphaFoldDB" id="A0A232ETF8"/>
<gene>
    <name evidence="2" type="ORF">TSAR_014963</name>
</gene>
<evidence type="ECO:0000259" key="1">
    <source>
        <dbReference type="Pfam" id="PF09811"/>
    </source>
</evidence>
<dbReference type="Proteomes" id="UP000215335">
    <property type="component" value="Unassembled WGS sequence"/>
</dbReference>
<dbReference type="EMBL" id="NNAY01002276">
    <property type="protein sequence ID" value="OXU21650.1"/>
    <property type="molecule type" value="Genomic_DNA"/>
</dbReference>